<dbReference type="GO" id="GO:0006261">
    <property type="term" value="P:DNA-templated DNA replication"/>
    <property type="evidence" value="ECO:0007669"/>
    <property type="project" value="UniProtKB-UniRule"/>
</dbReference>
<evidence type="ECO:0000256" key="4">
    <source>
        <dbReference type="ARBA" id="ARBA00022490"/>
    </source>
</evidence>
<dbReference type="GO" id="GO:0003684">
    <property type="term" value="F:damaged DNA binding"/>
    <property type="evidence" value="ECO:0007669"/>
    <property type="project" value="InterPro"/>
</dbReference>
<dbReference type="HAMAP" id="MF_01113">
    <property type="entry name" value="DNApol_IV"/>
    <property type="match status" value="1"/>
</dbReference>
<keyword evidence="5 16" id="KW-0808">Transferase</keyword>
<dbReference type="InterPro" id="IPR036775">
    <property type="entry name" value="DNA_pol_Y-fam_lit_finger_sf"/>
</dbReference>
<organism evidence="19">
    <name type="scientific">Propionibacterium freudenreichii subsp. freudenreichii</name>
    <dbReference type="NCBI Taxonomy" id="66712"/>
    <lineage>
        <taxon>Bacteria</taxon>
        <taxon>Bacillati</taxon>
        <taxon>Actinomycetota</taxon>
        <taxon>Actinomycetes</taxon>
        <taxon>Propionibacteriales</taxon>
        <taxon>Propionibacteriaceae</taxon>
        <taxon>Propionibacterium</taxon>
    </lineage>
</organism>
<dbReference type="InterPro" id="IPR053848">
    <property type="entry name" value="IMS_HHH_1"/>
</dbReference>
<keyword evidence="11 16" id="KW-0239">DNA-directed DNA polymerase</keyword>
<dbReference type="GO" id="GO:0003887">
    <property type="term" value="F:DNA-directed DNA polymerase activity"/>
    <property type="evidence" value="ECO:0007669"/>
    <property type="project" value="UniProtKB-UniRule"/>
</dbReference>
<evidence type="ECO:0000256" key="13">
    <source>
        <dbReference type="ARBA" id="ARBA00023204"/>
    </source>
</evidence>
<dbReference type="Gene3D" id="3.30.70.270">
    <property type="match status" value="1"/>
</dbReference>
<keyword evidence="10 16" id="KW-0460">Magnesium</keyword>
<feature type="site" description="Substrate discrimination" evidence="16">
    <location>
        <position position="22"/>
    </location>
</feature>
<evidence type="ECO:0000256" key="9">
    <source>
        <dbReference type="ARBA" id="ARBA00022763"/>
    </source>
</evidence>
<dbReference type="GO" id="GO:0000287">
    <property type="term" value="F:magnesium ion binding"/>
    <property type="evidence" value="ECO:0007669"/>
    <property type="project" value="UniProtKB-UniRule"/>
</dbReference>
<comment type="similarity">
    <text evidence="2 16">Belongs to the DNA polymerase type-Y family.</text>
</comment>
<dbReference type="GeneID" id="61221807"/>
<feature type="binding site" evidence="16">
    <location>
        <position position="110"/>
    </location>
    <ligand>
        <name>Mg(2+)</name>
        <dbReference type="ChEBI" id="CHEBI:18420"/>
    </ligand>
</feature>
<evidence type="ECO:0000259" key="18">
    <source>
        <dbReference type="PROSITE" id="PS50173"/>
    </source>
</evidence>
<feature type="active site" evidence="16">
    <location>
        <position position="111"/>
    </location>
</feature>
<feature type="region of interest" description="Disordered" evidence="17">
    <location>
        <begin position="393"/>
        <end position="413"/>
    </location>
</feature>
<dbReference type="GO" id="GO:0042276">
    <property type="term" value="P:error-prone translesion synthesis"/>
    <property type="evidence" value="ECO:0007669"/>
    <property type="project" value="TreeGrafter"/>
</dbReference>
<feature type="compositionally biased region" description="Polar residues" evidence="17">
    <location>
        <begin position="397"/>
        <end position="413"/>
    </location>
</feature>
<keyword evidence="13 16" id="KW-0234">DNA repair</keyword>
<evidence type="ECO:0000256" key="1">
    <source>
        <dbReference type="ARBA" id="ARBA00004496"/>
    </source>
</evidence>
<dbReference type="SUPFAM" id="SSF100879">
    <property type="entry name" value="Lesion bypass DNA polymerase (Y-family), little finger domain"/>
    <property type="match status" value="1"/>
</dbReference>
<name>A0A068VTW3_PROFF</name>
<dbReference type="CDD" id="cd03586">
    <property type="entry name" value="PolY_Pol_IV_kappa"/>
    <property type="match status" value="1"/>
</dbReference>
<dbReference type="InterPro" id="IPR017961">
    <property type="entry name" value="DNA_pol_Y-fam_little_finger"/>
</dbReference>
<reference evidence="19" key="1">
    <citation type="submission" date="2014-08" db="EMBL/GenBank/DDBJ databases">
        <authorList>
            <person name="Falentin Helene"/>
        </authorList>
    </citation>
    <scope>NUCLEOTIDE SEQUENCE</scope>
</reference>
<dbReference type="InterPro" id="IPR022880">
    <property type="entry name" value="DNApol_IV"/>
</dbReference>
<dbReference type="RefSeq" id="WP_196482644.1">
    <property type="nucleotide sequence ID" value="NZ_CP010341.1"/>
</dbReference>
<keyword evidence="7 16" id="KW-0235">DNA replication</keyword>
<dbReference type="Pfam" id="PF00817">
    <property type="entry name" value="IMS"/>
    <property type="match status" value="1"/>
</dbReference>
<dbReference type="GO" id="GO:0005829">
    <property type="term" value="C:cytosol"/>
    <property type="evidence" value="ECO:0007669"/>
    <property type="project" value="TreeGrafter"/>
</dbReference>
<dbReference type="SUPFAM" id="SSF56672">
    <property type="entry name" value="DNA/RNA polymerases"/>
    <property type="match status" value="1"/>
</dbReference>
<evidence type="ECO:0000256" key="2">
    <source>
        <dbReference type="ARBA" id="ARBA00010945"/>
    </source>
</evidence>
<dbReference type="PANTHER" id="PTHR11076:SF33">
    <property type="entry name" value="DNA POLYMERASE KAPPA"/>
    <property type="match status" value="1"/>
</dbReference>
<evidence type="ECO:0000313" key="19">
    <source>
        <dbReference type="EMBL" id="CEP27487.1"/>
    </source>
</evidence>
<evidence type="ECO:0000256" key="12">
    <source>
        <dbReference type="ARBA" id="ARBA00023125"/>
    </source>
</evidence>
<dbReference type="PROSITE" id="PS50173">
    <property type="entry name" value="UMUC"/>
    <property type="match status" value="1"/>
</dbReference>
<comment type="subcellular location">
    <subcellularLocation>
        <location evidence="1 16">Cytoplasm</location>
    </subcellularLocation>
</comment>
<accession>A0A068VTW3</accession>
<dbReference type="PANTHER" id="PTHR11076">
    <property type="entry name" value="DNA REPAIR POLYMERASE UMUC / TRANSFERASE FAMILY MEMBER"/>
    <property type="match status" value="1"/>
</dbReference>
<comment type="subunit">
    <text evidence="16">Monomer.</text>
</comment>
<comment type="catalytic activity">
    <reaction evidence="15 16">
        <text>DNA(n) + a 2'-deoxyribonucleoside 5'-triphosphate = DNA(n+1) + diphosphate</text>
        <dbReference type="Rhea" id="RHEA:22508"/>
        <dbReference type="Rhea" id="RHEA-COMP:17339"/>
        <dbReference type="Rhea" id="RHEA-COMP:17340"/>
        <dbReference type="ChEBI" id="CHEBI:33019"/>
        <dbReference type="ChEBI" id="CHEBI:61560"/>
        <dbReference type="ChEBI" id="CHEBI:173112"/>
        <dbReference type="EC" id="2.7.7.7"/>
    </reaction>
</comment>
<evidence type="ECO:0000256" key="7">
    <source>
        <dbReference type="ARBA" id="ARBA00022705"/>
    </source>
</evidence>
<evidence type="ECO:0000256" key="6">
    <source>
        <dbReference type="ARBA" id="ARBA00022695"/>
    </source>
</evidence>
<evidence type="ECO:0000256" key="8">
    <source>
        <dbReference type="ARBA" id="ARBA00022723"/>
    </source>
</evidence>
<protein>
    <recommendedName>
        <fullName evidence="16">DNA polymerase IV</fullName>
        <shortName evidence="16">Pol IV</shortName>
        <ecNumber evidence="16">2.7.7.7</ecNumber>
    </recommendedName>
</protein>
<dbReference type="PATRIC" id="fig|66712.6.peg.1509"/>
<evidence type="ECO:0000256" key="3">
    <source>
        <dbReference type="ARBA" id="ARBA00022457"/>
    </source>
</evidence>
<dbReference type="AlphaFoldDB" id="A0A068VTW3"/>
<feature type="binding site" evidence="16">
    <location>
        <position position="17"/>
    </location>
    <ligand>
        <name>Mg(2+)</name>
        <dbReference type="ChEBI" id="CHEBI:18420"/>
    </ligand>
</feature>
<keyword evidence="3 16" id="KW-0515">Mutator protein</keyword>
<dbReference type="KEGG" id="pfre:RM25_1480"/>
<keyword evidence="8 16" id="KW-0479">Metal-binding</keyword>
<dbReference type="NCBIfam" id="NF002677">
    <property type="entry name" value="PRK02406.1"/>
    <property type="match status" value="1"/>
</dbReference>
<dbReference type="Gene3D" id="1.10.150.20">
    <property type="entry name" value="5' to 3' exonuclease, C-terminal subdomain"/>
    <property type="match status" value="1"/>
</dbReference>
<evidence type="ECO:0000256" key="16">
    <source>
        <dbReference type="HAMAP-Rule" id="MF_01113"/>
    </source>
</evidence>
<evidence type="ECO:0000256" key="17">
    <source>
        <dbReference type="SAM" id="MobiDB-lite"/>
    </source>
</evidence>
<keyword evidence="12 16" id="KW-0238">DNA-binding</keyword>
<evidence type="ECO:0000256" key="15">
    <source>
        <dbReference type="ARBA" id="ARBA00049244"/>
    </source>
</evidence>
<dbReference type="GO" id="GO:0009432">
    <property type="term" value="P:SOS response"/>
    <property type="evidence" value="ECO:0007669"/>
    <property type="project" value="TreeGrafter"/>
</dbReference>
<feature type="domain" description="UmuC" evidence="18">
    <location>
        <begin position="13"/>
        <end position="192"/>
    </location>
</feature>
<dbReference type="GO" id="GO:0006281">
    <property type="term" value="P:DNA repair"/>
    <property type="evidence" value="ECO:0007669"/>
    <property type="project" value="UniProtKB-UniRule"/>
</dbReference>
<keyword evidence="6 16" id="KW-0548">Nucleotidyltransferase</keyword>
<sequence length="413" mass="44499">MPEMPDVMRGRVIMHVDMDAFYASVEAARNPRLRTVPFWVGGAERGVVLSANYLARTYGVSGGMASTRARRLCPAGVAVPPDFDHYGAVSAGVFALFDQITDRVEAASIDEAYLDITGSQRRLGSPRLIGENVRARVADEQHITCSVGIAQGRALAKLASNRVKPDGLLVVDPGEVVALLHPLPVEQLSGVGPATASTLHKLGLSTVGQVAHTPVSTLRRALGARAGQWLSDLSWGHDESLVVGQDRERSIGSQTTFARDTDDPEQVGTELLRMAARTAGRMRASGLCGRTVVLDVRFADFTTITRSGTLRDPTDVTDEIYARARKLFESLGLQRARIRRVGVRVEGLVPSDQAYRQPALDEPERGMRQVELAADDVVYRFGAHAAQRARLTRRTLSNPESGSPGITSVGGTA</sequence>
<dbReference type="EC" id="2.7.7.7" evidence="16"/>
<evidence type="ECO:0000256" key="11">
    <source>
        <dbReference type="ARBA" id="ARBA00022932"/>
    </source>
</evidence>
<keyword evidence="9 16" id="KW-0227">DNA damage</keyword>
<dbReference type="InterPro" id="IPR043128">
    <property type="entry name" value="Rev_trsase/Diguanyl_cyclase"/>
</dbReference>
<gene>
    <name evidence="19" type="primary">dinP</name>
    <name evidence="16" type="synonym">dinB</name>
    <name evidence="19" type="ORF">PFCIRM138_01845</name>
</gene>
<dbReference type="InterPro" id="IPR001126">
    <property type="entry name" value="UmuC"/>
</dbReference>
<comment type="cofactor">
    <cofactor evidence="16">
        <name>Mg(2+)</name>
        <dbReference type="ChEBI" id="CHEBI:18420"/>
    </cofactor>
    <text evidence="16">Binds 2 magnesium ions per subunit.</text>
</comment>
<dbReference type="Pfam" id="PF21999">
    <property type="entry name" value="IMS_HHH_1"/>
    <property type="match status" value="1"/>
</dbReference>
<dbReference type="InterPro" id="IPR043502">
    <property type="entry name" value="DNA/RNA_pol_sf"/>
</dbReference>
<dbReference type="Pfam" id="PF11799">
    <property type="entry name" value="IMS_C"/>
    <property type="match status" value="1"/>
</dbReference>
<evidence type="ECO:0000256" key="10">
    <source>
        <dbReference type="ARBA" id="ARBA00022842"/>
    </source>
</evidence>
<dbReference type="Gene3D" id="3.40.1170.60">
    <property type="match status" value="1"/>
</dbReference>
<comment type="function">
    <text evidence="14 16">Poorly processive, error-prone DNA polymerase involved in untargeted mutagenesis. Copies undamaged DNA at stalled replication forks, which arise in vivo from mismatched or misaligned primer ends. These misaligned primers can be extended by PolIV. Exhibits no 3'-5' exonuclease (proofreading) activity. May be involved in translesional synthesis, in conjunction with the beta clamp from PolIII.</text>
</comment>
<dbReference type="Gene3D" id="3.30.1490.100">
    <property type="entry name" value="DNA polymerase, Y-family, little finger domain"/>
    <property type="match status" value="1"/>
</dbReference>
<keyword evidence="4 16" id="KW-0963">Cytoplasm</keyword>
<dbReference type="FunFam" id="3.30.1490.100:FF:000004">
    <property type="entry name" value="DNA polymerase IV"/>
    <property type="match status" value="1"/>
</dbReference>
<dbReference type="InterPro" id="IPR050116">
    <property type="entry name" value="DNA_polymerase-Y"/>
</dbReference>
<evidence type="ECO:0000256" key="14">
    <source>
        <dbReference type="ARBA" id="ARBA00025589"/>
    </source>
</evidence>
<dbReference type="EMBL" id="LM676436">
    <property type="protein sequence ID" value="CEP27487.1"/>
    <property type="molecule type" value="Genomic_DNA"/>
</dbReference>
<proteinExistence type="inferred from homology"/>
<evidence type="ECO:0000256" key="5">
    <source>
        <dbReference type="ARBA" id="ARBA00022679"/>
    </source>
</evidence>